<reference evidence="9" key="1">
    <citation type="journal article" date="2019" name="Int. J. Syst. Evol. Microbiol.">
        <title>The Global Catalogue of Microorganisms (GCM) 10K type strain sequencing project: providing services to taxonomists for standard genome sequencing and annotation.</title>
        <authorList>
            <consortium name="The Broad Institute Genomics Platform"/>
            <consortium name="The Broad Institute Genome Sequencing Center for Infectious Disease"/>
            <person name="Wu L."/>
            <person name="Ma J."/>
        </authorList>
    </citation>
    <scope>NUCLEOTIDE SEQUENCE [LARGE SCALE GENOMIC DNA]</scope>
    <source>
        <strain evidence="9">NBRC 106310</strain>
    </source>
</reference>
<keyword evidence="4 6" id="KW-0472">Membrane</keyword>
<accession>A0ABM8FSP2</accession>
<dbReference type="Proteomes" id="UP001321543">
    <property type="component" value="Chromosome"/>
</dbReference>
<feature type="region of interest" description="Disordered" evidence="5">
    <location>
        <begin position="1"/>
        <end position="35"/>
    </location>
</feature>
<feature type="transmembrane region" description="Helical" evidence="6">
    <location>
        <begin position="47"/>
        <end position="70"/>
    </location>
</feature>
<evidence type="ECO:0000313" key="9">
    <source>
        <dbReference type="Proteomes" id="UP001321543"/>
    </source>
</evidence>
<dbReference type="Gene3D" id="1.20.1250.20">
    <property type="entry name" value="MFS general substrate transporter like domains"/>
    <property type="match status" value="1"/>
</dbReference>
<evidence type="ECO:0000313" key="8">
    <source>
        <dbReference type="EMBL" id="BDZ38527.1"/>
    </source>
</evidence>
<evidence type="ECO:0000256" key="4">
    <source>
        <dbReference type="ARBA" id="ARBA00023136"/>
    </source>
</evidence>
<name>A0ABM8FSP2_9MICO</name>
<feature type="transmembrane region" description="Helical" evidence="6">
    <location>
        <begin position="292"/>
        <end position="313"/>
    </location>
</feature>
<feature type="transmembrane region" description="Helical" evidence="6">
    <location>
        <begin position="320"/>
        <end position="338"/>
    </location>
</feature>
<keyword evidence="3 6" id="KW-1133">Transmembrane helix</keyword>
<feature type="transmembrane region" description="Helical" evidence="6">
    <location>
        <begin position="76"/>
        <end position="97"/>
    </location>
</feature>
<evidence type="ECO:0000259" key="7">
    <source>
        <dbReference type="PROSITE" id="PS50850"/>
    </source>
</evidence>
<feature type="transmembrane region" description="Helical" evidence="6">
    <location>
        <begin position="410"/>
        <end position="430"/>
    </location>
</feature>
<evidence type="ECO:0000256" key="2">
    <source>
        <dbReference type="ARBA" id="ARBA00022692"/>
    </source>
</evidence>
<proteinExistence type="predicted"/>
<feature type="transmembrane region" description="Helical" evidence="6">
    <location>
        <begin position="109"/>
        <end position="129"/>
    </location>
</feature>
<evidence type="ECO:0000256" key="1">
    <source>
        <dbReference type="ARBA" id="ARBA00004651"/>
    </source>
</evidence>
<dbReference type="InterPro" id="IPR011701">
    <property type="entry name" value="MFS"/>
</dbReference>
<dbReference type="EMBL" id="AP027728">
    <property type="protein sequence ID" value="BDZ38527.1"/>
    <property type="molecule type" value="Genomic_DNA"/>
</dbReference>
<dbReference type="PROSITE" id="PS50850">
    <property type="entry name" value="MFS"/>
    <property type="match status" value="1"/>
</dbReference>
<organism evidence="8 9">
    <name type="scientific">Microbacterium suwonense</name>
    <dbReference type="NCBI Taxonomy" id="683047"/>
    <lineage>
        <taxon>Bacteria</taxon>
        <taxon>Bacillati</taxon>
        <taxon>Actinomycetota</taxon>
        <taxon>Actinomycetes</taxon>
        <taxon>Micrococcales</taxon>
        <taxon>Microbacteriaceae</taxon>
        <taxon>Microbacterium</taxon>
    </lineage>
</organism>
<sequence>MYLPAVGSPADSGGTRPGTVEIRSSRPRAMTQNPSSPSLLRLAGLPYFLIAFVARLPFAMMVVGVLTIVVTARGSLSMGGLTSAAVGIGTALIGPFLGAAADRYGQRPVLAAAAVLNSAMLGIFALVVYSTMSEAFVMLTAFAIGATAPQVSPMSRSRLVTIIDDRMPEPQRPRTTSATMSYESAADEMVFVFGPFLVGALATLISPWAPIALASALTLLFVGAFALHPTGRHVSASRRADGTAPSRASELFWPVLLVVVVGIFGVGLFFGATLTALTSFMADRDAAEQAGLLYGVMGIGSAILALGVAWLPVRFTLHARWLLFAAILVGGSVLVISASTIPAMLVALAILGVGVGPTLVTLYSLGAARSPLGRSATVMSMLGAGVVVGQAAAAAITGELAERAGTGPALLMPLIASAIVLAAAVVNRLLTPMQR</sequence>
<feature type="transmembrane region" description="Helical" evidence="6">
    <location>
        <begin position="378"/>
        <end position="398"/>
    </location>
</feature>
<protein>
    <submittedName>
        <fullName evidence="8">MFS transporter</fullName>
    </submittedName>
</protein>
<dbReference type="PANTHER" id="PTHR23542">
    <property type="match status" value="1"/>
</dbReference>
<keyword evidence="9" id="KW-1185">Reference proteome</keyword>
<evidence type="ECO:0000256" key="5">
    <source>
        <dbReference type="SAM" id="MobiDB-lite"/>
    </source>
</evidence>
<dbReference type="PANTHER" id="PTHR23542:SF1">
    <property type="entry name" value="MAJOR FACILITATOR SUPERFAMILY (MFS) PROFILE DOMAIN-CONTAINING PROTEIN"/>
    <property type="match status" value="1"/>
</dbReference>
<feature type="domain" description="Major facilitator superfamily (MFS) profile" evidence="7">
    <location>
        <begin position="255"/>
        <end position="435"/>
    </location>
</feature>
<dbReference type="SUPFAM" id="SSF103473">
    <property type="entry name" value="MFS general substrate transporter"/>
    <property type="match status" value="1"/>
</dbReference>
<dbReference type="RefSeq" id="WP_378760540.1">
    <property type="nucleotide sequence ID" value="NZ_JBHSLY010000001.1"/>
</dbReference>
<gene>
    <name evidence="8" type="ORF">GCM10025863_11410</name>
</gene>
<dbReference type="InterPro" id="IPR036259">
    <property type="entry name" value="MFS_trans_sf"/>
</dbReference>
<feature type="transmembrane region" description="Helical" evidence="6">
    <location>
        <begin position="189"/>
        <end position="205"/>
    </location>
</feature>
<comment type="subcellular location">
    <subcellularLocation>
        <location evidence="1">Cell membrane</location>
        <topology evidence="1">Multi-pass membrane protein</topology>
    </subcellularLocation>
</comment>
<feature type="transmembrane region" description="Helical" evidence="6">
    <location>
        <begin position="251"/>
        <end position="272"/>
    </location>
</feature>
<feature type="transmembrane region" description="Helical" evidence="6">
    <location>
        <begin position="211"/>
        <end position="230"/>
    </location>
</feature>
<evidence type="ECO:0000256" key="6">
    <source>
        <dbReference type="SAM" id="Phobius"/>
    </source>
</evidence>
<keyword evidence="2 6" id="KW-0812">Transmembrane</keyword>
<evidence type="ECO:0000256" key="3">
    <source>
        <dbReference type="ARBA" id="ARBA00022989"/>
    </source>
</evidence>
<feature type="transmembrane region" description="Helical" evidence="6">
    <location>
        <begin position="344"/>
        <end position="366"/>
    </location>
</feature>
<dbReference type="InterPro" id="IPR020846">
    <property type="entry name" value="MFS_dom"/>
</dbReference>
<dbReference type="Pfam" id="PF07690">
    <property type="entry name" value="MFS_1"/>
    <property type="match status" value="1"/>
</dbReference>